<evidence type="ECO:0000259" key="2">
    <source>
        <dbReference type="Pfam" id="PF21027"/>
    </source>
</evidence>
<comment type="caution">
    <text evidence="3">The sequence shown here is derived from an EMBL/GenBank/DDBJ whole genome shotgun (WGS) entry which is preliminary data.</text>
</comment>
<dbReference type="Proteomes" id="UP001383192">
    <property type="component" value="Unassembled WGS sequence"/>
</dbReference>
<dbReference type="InterPro" id="IPR048527">
    <property type="entry name" value="Sde182_C"/>
</dbReference>
<feature type="domain" description="Cellulose-binding Sde182 nucleoside hydrolase-like" evidence="1">
    <location>
        <begin position="5"/>
        <end position="81"/>
    </location>
</feature>
<name>A0AAW0DF43_9AGAR</name>
<accession>A0AAW0DF43</accession>
<feature type="domain" description="Cellulose-binding Sde182 C-terminal" evidence="2">
    <location>
        <begin position="166"/>
        <end position="252"/>
    </location>
</feature>
<dbReference type="AlphaFoldDB" id="A0AAW0DF43"/>
<organism evidence="3 4">
    <name type="scientific">Paramarasmius palmivorus</name>
    <dbReference type="NCBI Taxonomy" id="297713"/>
    <lineage>
        <taxon>Eukaryota</taxon>
        <taxon>Fungi</taxon>
        <taxon>Dikarya</taxon>
        <taxon>Basidiomycota</taxon>
        <taxon>Agaricomycotina</taxon>
        <taxon>Agaricomycetes</taxon>
        <taxon>Agaricomycetidae</taxon>
        <taxon>Agaricales</taxon>
        <taxon>Marasmiineae</taxon>
        <taxon>Marasmiaceae</taxon>
        <taxon>Paramarasmius</taxon>
    </lineage>
</organism>
<reference evidence="3 4" key="1">
    <citation type="submission" date="2024-01" db="EMBL/GenBank/DDBJ databases">
        <title>A draft genome for a cacao thread blight-causing isolate of Paramarasmius palmivorus.</title>
        <authorList>
            <person name="Baruah I.K."/>
            <person name="Bukari Y."/>
            <person name="Amoako-Attah I."/>
            <person name="Meinhardt L.W."/>
            <person name="Bailey B.A."/>
            <person name="Cohen S.P."/>
        </authorList>
    </citation>
    <scope>NUCLEOTIDE SEQUENCE [LARGE SCALE GENOMIC DNA]</scope>
    <source>
        <strain evidence="3 4">GH-12</strain>
    </source>
</reference>
<evidence type="ECO:0000313" key="3">
    <source>
        <dbReference type="EMBL" id="KAK7051396.1"/>
    </source>
</evidence>
<sequence>MFLPATWTGISEDLNGGVPGADTSLVSPEWLRKNIQIGPYGKMYPDVLYIMEGDTPSFLYLIPNGLGVPENPAYGSWGGRYASIDGASKIYSDIPDQVVSTVDGKTYTNNKATIWRWREAYQNDFAARMQWTLSSNFSACNHAPNVVVNGQNGTQPIEVSATGGETITLDASGTKDPDAGDELQFKWFQYKEPSGGNGKPTAPDFDFHGTQNATVLQVTIPEVTAGLYHIVLEVSDSGTPKLFRYKRVLVTVA</sequence>
<protein>
    <submittedName>
        <fullName evidence="3">Uncharacterized protein</fullName>
    </submittedName>
</protein>
<dbReference type="Gene3D" id="3.90.245.10">
    <property type="entry name" value="Ribonucleoside hydrolase-like"/>
    <property type="match status" value="1"/>
</dbReference>
<dbReference type="Gene3D" id="2.60.40.10">
    <property type="entry name" value="Immunoglobulins"/>
    <property type="match status" value="1"/>
</dbReference>
<dbReference type="GO" id="GO:0016799">
    <property type="term" value="F:hydrolase activity, hydrolyzing N-glycosyl compounds"/>
    <property type="evidence" value="ECO:0007669"/>
    <property type="project" value="InterPro"/>
</dbReference>
<evidence type="ECO:0000313" key="4">
    <source>
        <dbReference type="Proteomes" id="UP001383192"/>
    </source>
</evidence>
<gene>
    <name evidence="3" type="ORF">VNI00_004896</name>
</gene>
<dbReference type="InterPro" id="IPR036452">
    <property type="entry name" value="Ribo_hydro-like"/>
</dbReference>
<dbReference type="EMBL" id="JAYKXP010000013">
    <property type="protein sequence ID" value="KAK7051396.1"/>
    <property type="molecule type" value="Genomic_DNA"/>
</dbReference>
<proteinExistence type="predicted"/>
<dbReference type="InterPro" id="IPR011483">
    <property type="entry name" value="Sde182_NH-like"/>
</dbReference>
<dbReference type="Pfam" id="PF21027">
    <property type="entry name" value="Sde0182_C"/>
    <property type="match status" value="1"/>
</dbReference>
<dbReference type="InterPro" id="IPR013783">
    <property type="entry name" value="Ig-like_fold"/>
</dbReference>
<keyword evidence="4" id="KW-1185">Reference proteome</keyword>
<evidence type="ECO:0000259" key="1">
    <source>
        <dbReference type="Pfam" id="PF07632"/>
    </source>
</evidence>
<dbReference type="Pfam" id="PF07632">
    <property type="entry name" value="Sde182_NH-like"/>
    <property type="match status" value="1"/>
</dbReference>